<comment type="caution">
    <text evidence="4">The sequence shown here is derived from an EMBL/GenBank/DDBJ whole genome shotgun (WGS) entry which is preliminary data.</text>
</comment>
<evidence type="ECO:0000313" key="4">
    <source>
        <dbReference type="EMBL" id="KAG8171789.1"/>
    </source>
</evidence>
<evidence type="ECO:0000313" key="5">
    <source>
        <dbReference type="Proteomes" id="UP000827092"/>
    </source>
</evidence>
<evidence type="ECO:0000256" key="3">
    <source>
        <dbReference type="SAM" id="Phobius"/>
    </source>
</evidence>
<keyword evidence="2" id="KW-0378">Hydrolase</keyword>
<organism evidence="4 5">
    <name type="scientific">Oedothorax gibbosus</name>
    <dbReference type="NCBI Taxonomy" id="931172"/>
    <lineage>
        <taxon>Eukaryota</taxon>
        <taxon>Metazoa</taxon>
        <taxon>Ecdysozoa</taxon>
        <taxon>Arthropoda</taxon>
        <taxon>Chelicerata</taxon>
        <taxon>Arachnida</taxon>
        <taxon>Araneae</taxon>
        <taxon>Araneomorphae</taxon>
        <taxon>Entelegynae</taxon>
        <taxon>Araneoidea</taxon>
        <taxon>Linyphiidae</taxon>
        <taxon>Erigoninae</taxon>
        <taxon>Oedothorax</taxon>
    </lineage>
</organism>
<dbReference type="Pfam" id="PF03571">
    <property type="entry name" value="Peptidase_M49"/>
    <property type="match status" value="1"/>
</dbReference>
<keyword evidence="5" id="KW-1185">Reference proteome</keyword>
<keyword evidence="3" id="KW-0472">Membrane</keyword>
<keyword evidence="3" id="KW-0812">Transmembrane</keyword>
<keyword evidence="1" id="KW-0479">Metal-binding</keyword>
<evidence type="ECO:0000256" key="1">
    <source>
        <dbReference type="ARBA" id="ARBA00022723"/>
    </source>
</evidence>
<name>A0AAV6TIX9_9ARAC</name>
<dbReference type="GO" id="GO:0016787">
    <property type="term" value="F:hydrolase activity"/>
    <property type="evidence" value="ECO:0007669"/>
    <property type="project" value="UniProtKB-KW"/>
</dbReference>
<reference evidence="4 5" key="1">
    <citation type="journal article" date="2022" name="Nat. Ecol. Evol.">
        <title>A masculinizing supergene underlies an exaggerated male reproductive morph in a spider.</title>
        <authorList>
            <person name="Hendrickx F."/>
            <person name="De Corte Z."/>
            <person name="Sonet G."/>
            <person name="Van Belleghem S.M."/>
            <person name="Kostlbacher S."/>
            <person name="Vangestel C."/>
        </authorList>
    </citation>
    <scope>NUCLEOTIDE SEQUENCE [LARGE SCALE GENOMIC DNA]</scope>
    <source>
        <strain evidence="4">W744_W776</strain>
    </source>
</reference>
<gene>
    <name evidence="4" type="ORF">JTE90_002776</name>
</gene>
<dbReference type="EMBL" id="JAFNEN010003571">
    <property type="protein sequence ID" value="KAG8171789.1"/>
    <property type="molecule type" value="Genomic_DNA"/>
</dbReference>
<dbReference type="InterPro" id="IPR039461">
    <property type="entry name" value="Peptidase_M49"/>
</dbReference>
<evidence type="ECO:0000256" key="2">
    <source>
        <dbReference type="ARBA" id="ARBA00022801"/>
    </source>
</evidence>
<feature type="non-terminal residue" evidence="4">
    <location>
        <position position="1"/>
    </location>
</feature>
<dbReference type="Proteomes" id="UP000827092">
    <property type="component" value="Unassembled WGS sequence"/>
</dbReference>
<dbReference type="GO" id="GO:0046872">
    <property type="term" value="F:metal ion binding"/>
    <property type="evidence" value="ECO:0007669"/>
    <property type="project" value="UniProtKB-KW"/>
</dbReference>
<proteinExistence type="predicted"/>
<keyword evidence="3" id="KW-1133">Transmembrane helix</keyword>
<accession>A0AAV6TIX9</accession>
<sequence>AHSEARFAILNVLLDTGEDFVKLEETTGEDGETRSFVSVDKNKIVSVGKPAIAKFPGRIQRNYYGKKETQKIFCTTQYSIGGIPINVSSLNDTCISSCATKVSDDVTDRCYQLAKNSARPSIGNCNYNFIMCYYLNGLLVWCLFFSGGVFSVVMIIGAFC</sequence>
<feature type="transmembrane region" description="Helical" evidence="3">
    <location>
        <begin position="133"/>
        <end position="159"/>
    </location>
</feature>
<protein>
    <submittedName>
        <fullName evidence="4">Uncharacterized protein</fullName>
    </submittedName>
</protein>
<dbReference type="AlphaFoldDB" id="A0AAV6TIX9"/>